<comment type="caution">
    <text evidence="1">The sequence shown here is derived from an EMBL/GenBank/DDBJ whole genome shotgun (WGS) entry which is preliminary data.</text>
</comment>
<reference evidence="1" key="1">
    <citation type="submission" date="2019-10" db="EMBL/GenBank/DDBJ databases">
        <authorList>
            <consortium name="DOE Joint Genome Institute"/>
            <person name="Kuo A."/>
            <person name="Miyauchi S."/>
            <person name="Kiss E."/>
            <person name="Drula E."/>
            <person name="Kohler A."/>
            <person name="Sanchez-Garcia M."/>
            <person name="Andreopoulos B."/>
            <person name="Barry K.W."/>
            <person name="Bonito G."/>
            <person name="Buee M."/>
            <person name="Carver A."/>
            <person name="Chen C."/>
            <person name="Cichocki N."/>
            <person name="Clum A."/>
            <person name="Culley D."/>
            <person name="Crous P.W."/>
            <person name="Fauchery L."/>
            <person name="Girlanda M."/>
            <person name="Hayes R."/>
            <person name="Keri Z."/>
            <person name="Labutti K."/>
            <person name="Lipzen A."/>
            <person name="Lombard V."/>
            <person name="Magnuson J."/>
            <person name="Maillard F."/>
            <person name="Morin E."/>
            <person name="Murat C."/>
            <person name="Nolan M."/>
            <person name="Ohm R."/>
            <person name="Pangilinan J."/>
            <person name="Pereira M."/>
            <person name="Perotto S."/>
            <person name="Peter M."/>
            <person name="Riley R."/>
            <person name="Sitrit Y."/>
            <person name="Stielow B."/>
            <person name="Szollosi G."/>
            <person name="Zifcakova L."/>
            <person name="Stursova M."/>
            <person name="Spatafora J.W."/>
            <person name="Tedersoo L."/>
            <person name="Vaario L.-M."/>
            <person name="Yamada A."/>
            <person name="Yan M."/>
            <person name="Wang P."/>
            <person name="Xu J."/>
            <person name="Bruns T."/>
            <person name="Baldrian P."/>
            <person name="Vilgalys R."/>
            <person name="Henrissat B."/>
            <person name="Grigoriev I.V."/>
            <person name="Hibbett D."/>
            <person name="Nagy L.G."/>
            <person name="Martin F.M."/>
        </authorList>
    </citation>
    <scope>NUCLEOTIDE SEQUENCE</scope>
    <source>
        <strain evidence="1">P2</strain>
    </source>
</reference>
<gene>
    <name evidence="1" type="ORF">BDM02DRAFT_3128410</name>
</gene>
<protein>
    <submittedName>
        <fullName evidence="1">Uncharacterized protein</fullName>
    </submittedName>
</protein>
<proteinExistence type="predicted"/>
<evidence type="ECO:0000313" key="1">
    <source>
        <dbReference type="EMBL" id="KAF9649313.1"/>
    </source>
</evidence>
<keyword evidence="2" id="KW-1185">Reference proteome</keyword>
<dbReference type="Proteomes" id="UP000886501">
    <property type="component" value="Unassembled WGS sequence"/>
</dbReference>
<organism evidence="1 2">
    <name type="scientific">Thelephora ganbajun</name>
    <name type="common">Ganba fungus</name>
    <dbReference type="NCBI Taxonomy" id="370292"/>
    <lineage>
        <taxon>Eukaryota</taxon>
        <taxon>Fungi</taxon>
        <taxon>Dikarya</taxon>
        <taxon>Basidiomycota</taxon>
        <taxon>Agaricomycotina</taxon>
        <taxon>Agaricomycetes</taxon>
        <taxon>Thelephorales</taxon>
        <taxon>Thelephoraceae</taxon>
        <taxon>Thelephora</taxon>
    </lineage>
</organism>
<accession>A0ACB6ZIZ5</accession>
<name>A0ACB6ZIZ5_THEGA</name>
<evidence type="ECO:0000313" key="2">
    <source>
        <dbReference type="Proteomes" id="UP000886501"/>
    </source>
</evidence>
<dbReference type="EMBL" id="MU117999">
    <property type="protein sequence ID" value="KAF9649313.1"/>
    <property type="molecule type" value="Genomic_DNA"/>
</dbReference>
<reference evidence="1" key="2">
    <citation type="journal article" date="2020" name="Nat. Commun.">
        <title>Large-scale genome sequencing of mycorrhizal fungi provides insights into the early evolution of symbiotic traits.</title>
        <authorList>
            <person name="Miyauchi S."/>
            <person name="Kiss E."/>
            <person name="Kuo A."/>
            <person name="Drula E."/>
            <person name="Kohler A."/>
            <person name="Sanchez-Garcia M."/>
            <person name="Morin E."/>
            <person name="Andreopoulos B."/>
            <person name="Barry K.W."/>
            <person name="Bonito G."/>
            <person name="Buee M."/>
            <person name="Carver A."/>
            <person name="Chen C."/>
            <person name="Cichocki N."/>
            <person name="Clum A."/>
            <person name="Culley D."/>
            <person name="Crous P.W."/>
            <person name="Fauchery L."/>
            <person name="Girlanda M."/>
            <person name="Hayes R.D."/>
            <person name="Keri Z."/>
            <person name="LaButti K."/>
            <person name="Lipzen A."/>
            <person name="Lombard V."/>
            <person name="Magnuson J."/>
            <person name="Maillard F."/>
            <person name="Murat C."/>
            <person name="Nolan M."/>
            <person name="Ohm R.A."/>
            <person name="Pangilinan J."/>
            <person name="Pereira M.F."/>
            <person name="Perotto S."/>
            <person name="Peter M."/>
            <person name="Pfister S."/>
            <person name="Riley R."/>
            <person name="Sitrit Y."/>
            <person name="Stielow J.B."/>
            <person name="Szollosi G."/>
            <person name="Zifcakova L."/>
            <person name="Stursova M."/>
            <person name="Spatafora J.W."/>
            <person name="Tedersoo L."/>
            <person name="Vaario L.M."/>
            <person name="Yamada A."/>
            <person name="Yan M."/>
            <person name="Wang P."/>
            <person name="Xu J."/>
            <person name="Bruns T."/>
            <person name="Baldrian P."/>
            <person name="Vilgalys R."/>
            <person name="Dunand C."/>
            <person name="Henrissat B."/>
            <person name="Grigoriev I.V."/>
            <person name="Hibbett D."/>
            <person name="Nagy L.G."/>
            <person name="Martin F.M."/>
        </authorList>
    </citation>
    <scope>NUCLEOTIDE SEQUENCE</scope>
    <source>
        <strain evidence="1">P2</strain>
    </source>
</reference>
<sequence>MDKMVSYDAILFPADERAPHLVPLMTSNASSFPPPGQSGSQHPPPAMAKVPHPEMYMDFIAEGIGSRAWQSHVVEMLDGMNKKFANPYVVFYPVLSRDGMPFPINKCLKEIQGSNYRENIAWRGNLVIAKYRDEQLSTPVDATMADFPLLKNYLSTHYQPVVTVPPPAP</sequence>